<dbReference type="EMBL" id="CAXLJM020000057">
    <property type="protein sequence ID" value="CAL8118719.1"/>
    <property type="molecule type" value="Genomic_DNA"/>
</dbReference>
<dbReference type="PRINTS" id="PR00463">
    <property type="entry name" value="EP450I"/>
</dbReference>
<comment type="similarity">
    <text evidence="2 8">Belongs to the cytochrome P450 family.</text>
</comment>
<dbReference type="InterPro" id="IPR002401">
    <property type="entry name" value="Cyt_P450_E_grp-I"/>
</dbReference>
<evidence type="ECO:0000256" key="2">
    <source>
        <dbReference type="ARBA" id="ARBA00010617"/>
    </source>
</evidence>
<protein>
    <recommendedName>
        <fullName evidence="12">Cytochrome P450 4C1</fullName>
    </recommendedName>
</protein>
<keyword evidence="9" id="KW-1133">Transmembrane helix</keyword>
<dbReference type="Pfam" id="PF00067">
    <property type="entry name" value="p450"/>
    <property type="match status" value="1"/>
</dbReference>
<gene>
    <name evidence="10" type="ORF">ODALV1_LOCUS18256</name>
</gene>
<evidence type="ECO:0000256" key="8">
    <source>
        <dbReference type="RuleBase" id="RU000461"/>
    </source>
</evidence>
<evidence type="ECO:0000256" key="7">
    <source>
        <dbReference type="ARBA" id="ARBA00023033"/>
    </source>
</evidence>
<dbReference type="Proteomes" id="UP001642540">
    <property type="component" value="Unassembled WGS sequence"/>
</dbReference>
<dbReference type="PANTHER" id="PTHR24291">
    <property type="entry name" value="CYTOCHROME P450 FAMILY 4"/>
    <property type="match status" value="1"/>
</dbReference>
<evidence type="ECO:0000256" key="5">
    <source>
        <dbReference type="ARBA" id="ARBA00023002"/>
    </source>
</evidence>
<comment type="cofactor">
    <cofactor evidence="1">
        <name>heme</name>
        <dbReference type="ChEBI" id="CHEBI:30413"/>
    </cofactor>
</comment>
<dbReference type="InterPro" id="IPR050196">
    <property type="entry name" value="Cytochrome_P450_Monoox"/>
</dbReference>
<dbReference type="SUPFAM" id="SSF48264">
    <property type="entry name" value="Cytochrome P450"/>
    <property type="match status" value="1"/>
</dbReference>
<proteinExistence type="inferred from homology"/>
<evidence type="ECO:0008006" key="12">
    <source>
        <dbReference type="Google" id="ProtNLM"/>
    </source>
</evidence>
<keyword evidence="3 8" id="KW-0349">Heme</keyword>
<reference evidence="10 11" key="1">
    <citation type="submission" date="2024-08" db="EMBL/GenBank/DDBJ databases">
        <authorList>
            <person name="Cucini C."/>
            <person name="Frati F."/>
        </authorList>
    </citation>
    <scope>NUCLEOTIDE SEQUENCE [LARGE SCALE GENOMIC DNA]</scope>
</reference>
<dbReference type="InterPro" id="IPR036396">
    <property type="entry name" value="Cyt_P450_sf"/>
</dbReference>
<dbReference type="PANTHER" id="PTHR24291:SF201">
    <property type="entry name" value="CYTOCHROME P450, FAMILY 4, SUBFAMILY B, POLYPEPTIDE 7"/>
    <property type="match status" value="1"/>
</dbReference>
<sequence length="544" mass="62795">MSQITKHIPVSFNPHSEVHEFFSSSRQYGQNIQPFLHVFGIAILCVFVWKTLVKRVSQFFRKVRLIEQLNGPTAYPIIGNAPHMIFTDFYEWTSTMCKKWGDPLRLWRLHHPMVYISTYKVANQLLSKPHFNGKLIDLELIRRMPGGRGLSTSPPEESAQRRKLLHKGFTKSTVENLVPIISDGSKKLVKHLQQHADTGEDFNLMEPVMASAFHIVCRCCFGEDIMNDITDSEALEHMNALHTFANNFGKRILSPNLLYRSDWIFYNYTAIGKETMTCINFVNDFARRAINKRRAQRLASKEKEFISENNNTKVPLYYLDLLLDLEKEGAFQDLDIIGELNNFIVGAYDAVALTVMWALLALSMNPSHQNLAVEELDQLFGSDNSANNLNITANDTKNLKYLELCVKETLRLYPTAPVFPRSAPVDVQLDDGRIIPGGTDVMIMVNMINREEEYFPQPNEFKPERHFKQIRQFMPFSAGNRNCIGQIHAMYMVKVITAYLLKEFRWESTEKPENIKCRFQALLFPENGITYKIFRRNNNSMKSK</sequence>
<evidence type="ECO:0000256" key="1">
    <source>
        <dbReference type="ARBA" id="ARBA00001971"/>
    </source>
</evidence>
<feature type="transmembrane region" description="Helical" evidence="9">
    <location>
        <begin position="35"/>
        <end position="53"/>
    </location>
</feature>
<keyword evidence="4 8" id="KW-0479">Metal-binding</keyword>
<dbReference type="InterPro" id="IPR001128">
    <property type="entry name" value="Cyt_P450"/>
</dbReference>
<name>A0ABP1RAB8_9HEXA</name>
<dbReference type="Gene3D" id="1.10.630.10">
    <property type="entry name" value="Cytochrome P450"/>
    <property type="match status" value="1"/>
</dbReference>
<comment type="caution">
    <text evidence="10">The sequence shown here is derived from an EMBL/GenBank/DDBJ whole genome shotgun (WGS) entry which is preliminary data.</text>
</comment>
<organism evidence="10 11">
    <name type="scientific">Orchesella dallaii</name>
    <dbReference type="NCBI Taxonomy" id="48710"/>
    <lineage>
        <taxon>Eukaryota</taxon>
        <taxon>Metazoa</taxon>
        <taxon>Ecdysozoa</taxon>
        <taxon>Arthropoda</taxon>
        <taxon>Hexapoda</taxon>
        <taxon>Collembola</taxon>
        <taxon>Entomobryomorpha</taxon>
        <taxon>Entomobryoidea</taxon>
        <taxon>Orchesellidae</taxon>
        <taxon>Orchesellinae</taxon>
        <taxon>Orchesella</taxon>
    </lineage>
</organism>
<evidence type="ECO:0000256" key="9">
    <source>
        <dbReference type="SAM" id="Phobius"/>
    </source>
</evidence>
<evidence type="ECO:0000313" key="11">
    <source>
        <dbReference type="Proteomes" id="UP001642540"/>
    </source>
</evidence>
<keyword evidence="6 8" id="KW-0408">Iron</keyword>
<evidence type="ECO:0000256" key="4">
    <source>
        <dbReference type="ARBA" id="ARBA00022723"/>
    </source>
</evidence>
<evidence type="ECO:0000256" key="6">
    <source>
        <dbReference type="ARBA" id="ARBA00023004"/>
    </source>
</evidence>
<keyword evidence="11" id="KW-1185">Reference proteome</keyword>
<keyword evidence="5 8" id="KW-0560">Oxidoreductase</keyword>
<evidence type="ECO:0000256" key="3">
    <source>
        <dbReference type="ARBA" id="ARBA00022617"/>
    </source>
</evidence>
<accession>A0ABP1RAB8</accession>
<dbReference type="InterPro" id="IPR017972">
    <property type="entry name" value="Cyt_P450_CS"/>
</dbReference>
<evidence type="ECO:0000313" key="10">
    <source>
        <dbReference type="EMBL" id="CAL8118719.1"/>
    </source>
</evidence>
<keyword evidence="7 8" id="KW-0503">Monooxygenase</keyword>
<keyword evidence="9" id="KW-0472">Membrane</keyword>
<dbReference type="PRINTS" id="PR00385">
    <property type="entry name" value="P450"/>
</dbReference>
<keyword evidence="9" id="KW-0812">Transmembrane</keyword>
<dbReference type="PROSITE" id="PS00086">
    <property type="entry name" value="CYTOCHROME_P450"/>
    <property type="match status" value="1"/>
</dbReference>